<evidence type="ECO:0000256" key="1">
    <source>
        <dbReference type="ARBA" id="ARBA00023125"/>
    </source>
</evidence>
<feature type="DNA-binding region" description="HMG box" evidence="2">
    <location>
        <begin position="117"/>
        <end position="177"/>
    </location>
</feature>
<dbReference type="Proteomes" id="UP000095751">
    <property type="component" value="Unassembled WGS sequence"/>
</dbReference>
<proteinExistence type="predicted"/>
<organism evidence="5 6">
    <name type="scientific">Fragilariopsis cylindrus CCMP1102</name>
    <dbReference type="NCBI Taxonomy" id="635003"/>
    <lineage>
        <taxon>Eukaryota</taxon>
        <taxon>Sar</taxon>
        <taxon>Stramenopiles</taxon>
        <taxon>Ochrophyta</taxon>
        <taxon>Bacillariophyta</taxon>
        <taxon>Bacillariophyceae</taxon>
        <taxon>Bacillariophycidae</taxon>
        <taxon>Bacillariales</taxon>
        <taxon>Bacillariaceae</taxon>
        <taxon>Fragilariopsis</taxon>
    </lineage>
</organism>
<feature type="domain" description="HMG box" evidence="4">
    <location>
        <begin position="25"/>
        <end position="99"/>
    </location>
</feature>
<dbReference type="InterPro" id="IPR036910">
    <property type="entry name" value="HMG_box_dom_sf"/>
</dbReference>
<accession>A0A1E7FCC6</accession>
<dbReference type="KEGG" id="fcy:FRACYDRAFT_186665"/>
<dbReference type="GO" id="GO:0005634">
    <property type="term" value="C:nucleus"/>
    <property type="evidence" value="ECO:0007669"/>
    <property type="project" value="UniProtKB-UniRule"/>
</dbReference>
<evidence type="ECO:0000313" key="5">
    <source>
        <dbReference type="EMBL" id="OEU15810.1"/>
    </source>
</evidence>
<dbReference type="InParanoid" id="A0A1E7FCC6"/>
<evidence type="ECO:0000313" key="6">
    <source>
        <dbReference type="Proteomes" id="UP000095751"/>
    </source>
</evidence>
<dbReference type="GO" id="GO:0003677">
    <property type="term" value="F:DNA binding"/>
    <property type="evidence" value="ECO:0007669"/>
    <property type="project" value="UniProtKB-UniRule"/>
</dbReference>
<reference evidence="5 6" key="1">
    <citation type="submission" date="2016-09" db="EMBL/GenBank/DDBJ databases">
        <title>Extensive genetic diversity and differential bi-allelic expression allows diatom success in the polar Southern Ocean.</title>
        <authorList>
            <consortium name="DOE Joint Genome Institute"/>
            <person name="Mock T."/>
            <person name="Otillar R.P."/>
            <person name="Strauss J."/>
            <person name="Dupont C."/>
            <person name="Frickenhaus S."/>
            <person name="Maumus F."/>
            <person name="Mcmullan M."/>
            <person name="Sanges R."/>
            <person name="Schmutz J."/>
            <person name="Toseland A."/>
            <person name="Valas R."/>
            <person name="Veluchamy A."/>
            <person name="Ward B.J."/>
            <person name="Allen A."/>
            <person name="Barry K."/>
            <person name="Falciatore A."/>
            <person name="Ferrante M."/>
            <person name="Fortunato A.E."/>
            <person name="Gloeckner G."/>
            <person name="Gruber A."/>
            <person name="Hipkin R."/>
            <person name="Janech M."/>
            <person name="Kroth P."/>
            <person name="Leese F."/>
            <person name="Lindquist E."/>
            <person name="Lyon B.R."/>
            <person name="Martin J."/>
            <person name="Mayer C."/>
            <person name="Parker M."/>
            <person name="Quesneville H."/>
            <person name="Raymond J."/>
            <person name="Uhlig C."/>
            <person name="Valentin K.U."/>
            <person name="Worden A.Z."/>
            <person name="Armbrust E.V."/>
            <person name="Bowler C."/>
            <person name="Green B."/>
            <person name="Moulton V."/>
            <person name="Van Oosterhout C."/>
            <person name="Grigoriev I."/>
        </authorList>
    </citation>
    <scope>NUCLEOTIDE SEQUENCE [LARGE SCALE GENOMIC DNA]</scope>
    <source>
        <strain evidence="5 6">CCMP1102</strain>
    </source>
</reference>
<dbReference type="PANTHER" id="PTHR48112">
    <property type="entry name" value="HIGH MOBILITY GROUP PROTEIN DSP1"/>
    <property type="match status" value="1"/>
</dbReference>
<dbReference type="AlphaFoldDB" id="A0A1E7FCC6"/>
<keyword evidence="1 2" id="KW-0238">DNA-binding</keyword>
<feature type="region of interest" description="Disordered" evidence="3">
    <location>
        <begin position="103"/>
        <end position="122"/>
    </location>
</feature>
<evidence type="ECO:0000256" key="3">
    <source>
        <dbReference type="SAM" id="MobiDB-lite"/>
    </source>
</evidence>
<dbReference type="InterPro" id="IPR050342">
    <property type="entry name" value="HMGB"/>
</dbReference>
<feature type="DNA-binding region" description="HMG box" evidence="2">
    <location>
        <begin position="25"/>
        <end position="99"/>
    </location>
</feature>
<dbReference type="OrthoDB" id="42782at2759"/>
<gene>
    <name evidence="5" type="ORF">FRACYDRAFT_186665</name>
</gene>
<dbReference type="Pfam" id="PF00505">
    <property type="entry name" value="HMG_box"/>
    <property type="match status" value="1"/>
</dbReference>
<sequence>MSSGRPSPHLRQFAPVRYKKAPQAPRRFKSSYMFFSTTKHKEIRAELTAKGQGQKLSTTEVAKMVSIAWKALPEDEREKWEELARQDKARYEMEKSMYTGPWKVPATKRINKDPKAPKRPMSAFLSFSNSKRQYVKNKHKDVKNAEVSRILAQMWKDADAEEKKMFVDGEFRLRQEY</sequence>
<feature type="domain" description="HMG box" evidence="4">
    <location>
        <begin position="117"/>
        <end position="177"/>
    </location>
</feature>
<evidence type="ECO:0000259" key="4">
    <source>
        <dbReference type="PROSITE" id="PS50118"/>
    </source>
</evidence>
<name>A0A1E7FCC6_9STRA</name>
<dbReference type="PANTHER" id="PTHR48112:SF22">
    <property type="entry name" value="MITOCHONDRIAL TRANSCRIPTION FACTOR A, ISOFORM B"/>
    <property type="match status" value="1"/>
</dbReference>
<feature type="non-terminal residue" evidence="5">
    <location>
        <position position="177"/>
    </location>
</feature>
<dbReference type="SMART" id="SM00398">
    <property type="entry name" value="HMG"/>
    <property type="match status" value="2"/>
</dbReference>
<keyword evidence="2" id="KW-0539">Nucleus</keyword>
<keyword evidence="6" id="KW-1185">Reference proteome</keyword>
<dbReference type="InterPro" id="IPR009071">
    <property type="entry name" value="HMG_box_dom"/>
</dbReference>
<dbReference type="Pfam" id="PF09011">
    <property type="entry name" value="HMG_box_2"/>
    <property type="match status" value="1"/>
</dbReference>
<dbReference type="EMBL" id="KV784359">
    <property type="protein sequence ID" value="OEU15810.1"/>
    <property type="molecule type" value="Genomic_DNA"/>
</dbReference>
<protein>
    <submittedName>
        <fullName evidence="5">HMG-box</fullName>
    </submittedName>
</protein>
<evidence type="ECO:0000256" key="2">
    <source>
        <dbReference type="PROSITE-ProRule" id="PRU00267"/>
    </source>
</evidence>
<dbReference type="Gene3D" id="1.10.30.10">
    <property type="entry name" value="High mobility group box domain"/>
    <property type="match status" value="2"/>
</dbReference>
<dbReference type="SUPFAM" id="SSF47095">
    <property type="entry name" value="HMG-box"/>
    <property type="match status" value="2"/>
</dbReference>
<dbReference type="PROSITE" id="PS50118">
    <property type="entry name" value="HMG_BOX_2"/>
    <property type="match status" value="2"/>
</dbReference>